<protein>
    <recommendedName>
        <fullName evidence="1">Enoyl-CoA hydratase/isomerase domain-containing protein</fullName>
    </recommendedName>
</protein>
<evidence type="ECO:0000313" key="2">
    <source>
        <dbReference type="EMBL" id="WVZ13688.1"/>
    </source>
</evidence>
<proteinExistence type="predicted"/>
<keyword evidence="3" id="KW-1185">Reference proteome</keyword>
<dbReference type="EMBL" id="CP144697">
    <property type="protein sequence ID" value="WVZ13688.1"/>
    <property type="molecule type" value="Genomic_DNA"/>
</dbReference>
<evidence type="ECO:0000259" key="1">
    <source>
        <dbReference type="Pfam" id="PF16113"/>
    </source>
</evidence>
<reference evidence="2 3" key="1">
    <citation type="journal article" date="2023" name="Life. Sci Alliance">
        <title>Evolutionary insights into 3D genome organization and epigenetic landscape of Vigna mungo.</title>
        <authorList>
            <person name="Junaid A."/>
            <person name="Singh B."/>
            <person name="Bhatia S."/>
        </authorList>
    </citation>
    <scope>NUCLEOTIDE SEQUENCE [LARGE SCALE GENOMIC DNA]</scope>
    <source>
        <strain evidence="2">Urdbean</strain>
    </source>
</reference>
<dbReference type="Gene3D" id="3.90.226.10">
    <property type="entry name" value="2-enoyl-CoA Hydratase, Chain A, domain 1"/>
    <property type="match status" value="1"/>
</dbReference>
<sequence length="241" mass="26518">MNQRLPTKDCIVVLVTLAVEGSPSSRVCCRNTSPLAGTVQPKGEFLALTGGRLSGKEIIAAELATHFVLSEKTGELEKRLISLNLEVRLKVKIWNGRLESRSFAKLCFGLLIVVILVDVCLIDINRSRGISSQAEAQTTPDIVLDLGIVDMSWDDHLTEGSFLTVGSSDMGYSFLIRLCGYFHLLNVGIVSDLDKCDWLVVYYVGCDLSAYPWVLHLESEQCSNLNASTSDFLMMQRPAKG</sequence>
<name>A0AAQ3NSG9_VIGMU</name>
<dbReference type="AlphaFoldDB" id="A0AAQ3NSG9"/>
<dbReference type="InterPro" id="IPR045004">
    <property type="entry name" value="ECH_dom"/>
</dbReference>
<dbReference type="Proteomes" id="UP001374535">
    <property type="component" value="Chromosome 4"/>
</dbReference>
<accession>A0AAQ3NSG9</accession>
<gene>
    <name evidence="2" type="ORF">V8G54_011254</name>
</gene>
<evidence type="ECO:0000313" key="3">
    <source>
        <dbReference type="Proteomes" id="UP001374535"/>
    </source>
</evidence>
<organism evidence="2 3">
    <name type="scientific">Vigna mungo</name>
    <name type="common">Black gram</name>
    <name type="synonym">Phaseolus mungo</name>
    <dbReference type="NCBI Taxonomy" id="3915"/>
    <lineage>
        <taxon>Eukaryota</taxon>
        <taxon>Viridiplantae</taxon>
        <taxon>Streptophyta</taxon>
        <taxon>Embryophyta</taxon>
        <taxon>Tracheophyta</taxon>
        <taxon>Spermatophyta</taxon>
        <taxon>Magnoliopsida</taxon>
        <taxon>eudicotyledons</taxon>
        <taxon>Gunneridae</taxon>
        <taxon>Pentapetalae</taxon>
        <taxon>rosids</taxon>
        <taxon>fabids</taxon>
        <taxon>Fabales</taxon>
        <taxon>Fabaceae</taxon>
        <taxon>Papilionoideae</taxon>
        <taxon>50 kb inversion clade</taxon>
        <taxon>NPAAA clade</taxon>
        <taxon>indigoferoid/millettioid clade</taxon>
        <taxon>Phaseoleae</taxon>
        <taxon>Vigna</taxon>
    </lineage>
</organism>
<feature type="domain" description="Enoyl-CoA hydratase/isomerase" evidence="1">
    <location>
        <begin position="42"/>
        <end position="85"/>
    </location>
</feature>
<dbReference type="Pfam" id="PF16113">
    <property type="entry name" value="ECH_2"/>
    <property type="match status" value="1"/>
</dbReference>